<dbReference type="RefSeq" id="WP_380716443.1">
    <property type="nucleotide sequence ID" value="NZ_JBHSGI010000004.1"/>
</dbReference>
<organism evidence="1 2">
    <name type="scientific">Seohaeicola nanhaiensis</name>
    <dbReference type="NCBI Taxonomy" id="1387282"/>
    <lineage>
        <taxon>Bacteria</taxon>
        <taxon>Pseudomonadati</taxon>
        <taxon>Pseudomonadota</taxon>
        <taxon>Alphaproteobacteria</taxon>
        <taxon>Rhodobacterales</taxon>
        <taxon>Roseobacteraceae</taxon>
        <taxon>Seohaeicola</taxon>
    </lineage>
</organism>
<name>A0ABV9KDC6_9RHOB</name>
<comment type="caution">
    <text evidence="1">The sequence shown here is derived from an EMBL/GenBank/DDBJ whole genome shotgun (WGS) entry which is preliminary data.</text>
</comment>
<dbReference type="EMBL" id="JBHSGI010000004">
    <property type="protein sequence ID" value="MFC4668175.1"/>
    <property type="molecule type" value="Genomic_DNA"/>
</dbReference>
<gene>
    <name evidence="1" type="ORF">ACFO5X_06380</name>
</gene>
<reference evidence="2" key="1">
    <citation type="journal article" date="2019" name="Int. J. Syst. Evol. Microbiol.">
        <title>The Global Catalogue of Microorganisms (GCM) 10K type strain sequencing project: providing services to taxonomists for standard genome sequencing and annotation.</title>
        <authorList>
            <consortium name="The Broad Institute Genomics Platform"/>
            <consortium name="The Broad Institute Genome Sequencing Center for Infectious Disease"/>
            <person name="Wu L."/>
            <person name="Ma J."/>
        </authorList>
    </citation>
    <scope>NUCLEOTIDE SEQUENCE [LARGE SCALE GENOMIC DNA]</scope>
    <source>
        <strain evidence="2">CGMCC 4.7283</strain>
    </source>
</reference>
<evidence type="ECO:0000313" key="1">
    <source>
        <dbReference type="EMBL" id="MFC4668175.1"/>
    </source>
</evidence>
<proteinExistence type="predicted"/>
<protein>
    <submittedName>
        <fullName evidence="1">Uncharacterized protein</fullName>
    </submittedName>
</protein>
<sequence length="106" mass="11132">MVKVFENDDAPPALIAAQREFITGTVCTATRAARGSFGMEAHATLAALVSKSVNFLEAYDASATADYLEAIAQSLRGEDTDAALEAAFRRIAAAAHLTHSRMMGAA</sequence>
<keyword evidence="2" id="KW-1185">Reference proteome</keyword>
<accession>A0ABV9KDC6</accession>
<evidence type="ECO:0000313" key="2">
    <source>
        <dbReference type="Proteomes" id="UP001595973"/>
    </source>
</evidence>
<dbReference type="Proteomes" id="UP001595973">
    <property type="component" value="Unassembled WGS sequence"/>
</dbReference>